<dbReference type="RefSeq" id="WP_124996949.1">
    <property type="nucleotide sequence ID" value="NZ_BHYK01000001.1"/>
</dbReference>
<dbReference type="Pfam" id="PF07561">
    <property type="entry name" value="DUF1540"/>
    <property type="match status" value="2"/>
</dbReference>
<name>A0A401UG00_9CLOT</name>
<organism evidence="2 3">
    <name type="scientific">Clostridium tagluense</name>
    <dbReference type="NCBI Taxonomy" id="360422"/>
    <lineage>
        <taxon>Bacteria</taxon>
        <taxon>Bacillati</taxon>
        <taxon>Bacillota</taxon>
        <taxon>Clostridia</taxon>
        <taxon>Eubacteriales</taxon>
        <taxon>Clostridiaceae</taxon>
        <taxon>Clostridium</taxon>
    </lineage>
</organism>
<feature type="domain" description="DUF1540" evidence="1">
    <location>
        <begin position="4"/>
        <end position="42"/>
    </location>
</feature>
<keyword evidence="3" id="KW-1185">Reference proteome</keyword>
<dbReference type="Proteomes" id="UP000287872">
    <property type="component" value="Unassembled WGS sequence"/>
</dbReference>
<dbReference type="OrthoDB" id="9792226at2"/>
<dbReference type="EMBL" id="BHYK01000001">
    <property type="protein sequence ID" value="GCD08458.1"/>
    <property type="molecule type" value="Genomic_DNA"/>
</dbReference>
<sequence length="106" mass="11455">MARINCSVSNCSHNDENTCFANIINVGGKSAKKDCDTSCASFLDSKIYSDLTNNINENGNQCSAITCNVGTCTYNSNDLCNAKSIDVSGNNVNLYLETNCSTFKRE</sequence>
<evidence type="ECO:0000313" key="2">
    <source>
        <dbReference type="EMBL" id="GCD08458.1"/>
    </source>
</evidence>
<dbReference type="AlphaFoldDB" id="A0A401UG00"/>
<accession>A0A401UG00</accession>
<evidence type="ECO:0000313" key="3">
    <source>
        <dbReference type="Proteomes" id="UP000287872"/>
    </source>
</evidence>
<comment type="caution">
    <text evidence="2">The sequence shown here is derived from an EMBL/GenBank/DDBJ whole genome shotgun (WGS) entry which is preliminary data.</text>
</comment>
<dbReference type="InterPro" id="IPR011437">
    <property type="entry name" value="DUF1540"/>
</dbReference>
<proteinExistence type="predicted"/>
<gene>
    <name evidence="2" type="ORF">Ctaglu_00810</name>
</gene>
<evidence type="ECO:0000259" key="1">
    <source>
        <dbReference type="Pfam" id="PF07561"/>
    </source>
</evidence>
<reference evidence="2 3" key="1">
    <citation type="submission" date="2018-11" db="EMBL/GenBank/DDBJ databases">
        <title>Genome sequencing and assembly of Clostridium tagluense strain A121.</title>
        <authorList>
            <person name="Murakami T."/>
            <person name="Segawa T."/>
            <person name="Shcherbakova V.A."/>
            <person name="Mori H."/>
            <person name="Yoshimura Y."/>
        </authorList>
    </citation>
    <scope>NUCLEOTIDE SEQUENCE [LARGE SCALE GENOMIC DNA]</scope>
    <source>
        <strain evidence="2 3">A121</strain>
    </source>
</reference>
<protein>
    <recommendedName>
        <fullName evidence="1">DUF1540 domain-containing protein</fullName>
    </recommendedName>
</protein>
<feature type="domain" description="DUF1540" evidence="1">
    <location>
        <begin position="65"/>
        <end position="103"/>
    </location>
</feature>